<name>A0ABR6BGX5_9PSEU</name>
<dbReference type="Proteomes" id="UP000517916">
    <property type="component" value="Unassembled WGS sequence"/>
</dbReference>
<gene>
    <name evidence="1" type="ORF">BC739_003331</name>
</gene>
<comment type="caution">
    <text evidence="1">The sequence shown here is derived from an EMBL/GenBank/DDBJ whole genome shotgun (WGS) entry which is preliminary data.</text>
</comment>
<accession>A0ABR6BGX5</accession>
<evidence type="ECO:0000313" key="2">
    <source>
        <dbReference type="Proteomes" id="UP000517916"/>
    </source>
</evidence>
<keyword evidence="2" id="KW-1185">Reference proteome</keyword>
<sequence>MQQQLGPDDERSYLDLRDQLVERFTAWAAEQGLPVKHAGDAVELLEWKRRRDTNLFLWTVEDLDEYLRVRLPVALSLPLLLCSDAIAVAGAMMAFLGAHRLLAEDSATVTELTDRVSVIAEEALATSRDDPRVRALLAHVRGPGSTAGPDELLDRVRLLPIEVVRRIVAEATARTIGPIRMPGERAQHESAGRSLALRRFTALREFCGAGGRELTTRGWLPAGDAEPLGTDPEGLRWLVEWALAAGAVRRFKGRLVPVAAWTRTTRDPVVAVGRALDAYVGLTGPAAAGLGELLITLVTAYLHGQQVDLDLFPDGGGEHAELAGGLADCGLVVANGSLLRLSDCGVPIAVQLAEATGVFVVRLPAPEQATADELIDGLVSATPEEWGEDVRRWAADREPRLVARELVGRLGQPARPSGMVIVGLDVAGGVLGAPAVVAPVRLLLGGPHDGPAVLWLIKHNALDTSDVPRDRLARAYVDVLAALLDSVGPAGVLSSVTQKRSRAEQLSFLESLWRSDHPRTGEVLEAVSSHHRDRVVAKAARELGARHRSWQARG</sequence>
<protein>
    <submittedName>
        <fullName evidence="1">Uncharacterized protein</fullName>
    </submittedName>
</protein>
<dbReference type="RefSeq" id="WP_182837631.1">
    <property type="nucleotide sequence ID" value="NZ_BAAABQ010000009.1"/>
</dbReference>
<reference evidence="1 2" key="1">
    <citation type="submission" date="2020-08" db="EMBL/GenBank/DDBJ databases">
        <title>Genomic Encyclopedia of Archaeal and Bacterial Type Strains, Phase II (KMG-II): from individual species to whole genera.</title>
        <authorList>
            <person name="Goeker M."/>
        </authorList>
    </citation>
    <scope>NUCLEOTIDE SEQUENCE [LARGE SCALE GENOMIC DNA]</scope>
    <source>
        <strain evidence="1 2">DSM 43850</strain>
    </source>
</reference>
<proteinExistence type="predicted"/>
<organism evidence="1 2">
    <name type="scientific">Kutzneria viridogrisea</name>
    <dbReference type="NCBI Taxonomy" id="47990"/>
    <lineage>
        <taxon>Bacteria</taxon>
        <taxon>Bacillati</taxon>
        <taxon>Actinomycetota</taxon>
        <taxon>Actinomycetes</taxon>
        <taxon>Pseudonocardiales</taxon>
        <taxon>Pseudonocardiaceae</taxon>
        <taxon>Kutzneria</taxon>
    </lineage>
</organism>
<dbReference type="EMBL" id="JACJID010000002">
    <property type="protein sequence ID" value="MBA8926132.1"/>
    <property type="molecule type" value="Genomic_DNA"/>
</dbReference>
<evidence type="ECO:0000313" key="1">
    <source>
        <dbReference type="EMBL" id="MBA8926132.1"/>
    </source>
</evidence>